<protein>
    <submittedName>
        <fullName evidence="1">Uncharacterized protein</fullName>
    </submittedName>
</protein>
<evidence type="ECO:0000313" key="1">
    <source>
        <dbReference type="EMBL" id="QDU71031.1"/>
    </source>
</evidence>
<reference evidence="1 2" key="1">
    <citation type="submission" date="2019-02" db="EMBL/GenBank/DDBJ databases">
        <title>Deep-cultivation of Planctomycetes and their phenomic and genomic characterization uncovers novel biology.</title>
        <authorList>
            <person name="Wiegand S."/>
            <person name="Jogler M."/>
            <person name="Boedeker C."/>
            <person name="Pinto D."/>
            <person name="Vollmers J."/>
            <person name="Rivas-Marin E."/>
            <person name="Kohn T."/>
            <person name="Peeters S.H."/>
            <person name="Heuer A."/>
            <person name="Rast P."/>
            <person name="Oberbeckmann S."/>
            <person name="Bunk B."/>
            <person name="Jeske O."/>
            <person name="Meyerdierks A."/>
            <person name="Storesund J.E."/>
            <person name="Kallscheuer N."/>
            <person name="Luecker S."/>
            <person name="Lage O.M."/>
            <person name="Pohl T."/>
            <person name="Merkel B.J."/>
            <person name="Hornburger P."/>
            <person name="Mueller R.-W."/>
            <person name="Bruemmer F."/>
            <person name="Labrenz M."/>
            <person name="Spormann A.M."/>
            <person name="Op den Camp H."/>
            <person name="Overmann J."/>
            <person name="Amann R."/>
            <person name="Jetten M.S.M."/>
            <person name="Mascher T."/>
            <person name="Medema M.H."/>
            <person name="Devos D.P."/>
            <person name="Kaster A.-K."/>
            <person name="Ovreas L."/>
            <person name="Rohde M."/>
            <person name="Galperin M.Y."/>
            <person name="Jogler C."/>
        </authorList>
    </citation>
    <scope>NUCLEOTIDE SEQUENCE [LARGE SCALE GENOMIC DNA]</scope>
    <source>
        <strain evidence="1 2">Pan265</strain>
    </source>
</reference>
<dbReference type="AlphaFoldDB" id="A0A518BVP4"/>
<dbReference type="EMBL" id="CP036280">
    <property type="protein sequence ID" value="QDU71031.1"/>
    <property type="molecule type" value="Genomic_DNA"/>
</dbReference>
<proteinExistence type="predicted"/>
<sequence>MSGRFVIHPDTGKLILTPSGKLAVGQACCCGCYPQITWTTSHDGMITQEDPWAVSGDCGHRLSFRFEHDDNCSPQELRNANTQEGAATGTFTLDRWMVVRVSWFGMGELQDQDFEKMQMTINGRFIGNAHAAGGKQGCRLGPVVSSPEAATHKMLLPPGTHTIEIEVTSNDPYYHFDAQTHTLAYYGFSLVFEEADGDAKDAIEWLEKIAPGYLGSVRARGSFVGGKNGWPSCYTEFNEQAGTFAMIQMYAGWPLNSQTAYDLYRPLVFTHGSVDGSVAIANYAVSEYWEGICKYVYHTWNDENGTPTGNPYLCEFPGVQTPQNIAVMGMKLTGTVQVQYDTDDDNVTVIANLDGQFDTGYEPTPQLVHWNVDTFFGDGETPTNWAPAIFAPQQGGIGGRSGLASGPAPLVGQTFYQSPVIQHTAQQQVVVGNDFIGYDDETITTTWEIA</sequence>
<evidence type="ECO:0000313" key="2">
    <source>
        <dbReference type="Proteomes" id="UP000320386"/>
    </source>
</evidence>
<dbReference type="KEGG" id="mcad:Pan265_08760"/>
<name>A0A518BVP4_9BACT</name>
<organism evidence="1 2">
    <name type="scientific">Mucisphaera calidilacus</name>
    <dbReference type="NCBI Taxonomy" id="2527982"/>
    <lineage>
        <taxon>Bacteria</taxon>
        <taxon>Pseudomonadati</taxon>
        <taxon>Planctomycetota</taxon>
        <taxon>Phycisphaerae</taxon>
        <taxon>Phycisphaerales</taxon>
        <taxon>Phycisphaeraceae</taxon>
        <taxon>Mucisphaera</taxon>
    </lineage>
</organism>
<gene>
    <name evidence="1" type="ORF">Pan265_08760</name>
</gene>
<dbReference type="Proteomes" id="UP000320386">
    <property type="component" value="Chromosome"/>
</dbReference>
<dbReference type="RefSeq" id="WP_145445172.1">
    <property type="nucleotide sequence ID" value="NZ_CP036280.1"/>
</dbReference>
<keyword evidence="2" id="KW-1185">Reference proteome</keyword>
<accession>A0A518BVP4</accession>